<dbReference type="RefSeq" id="WP_145362503.1">
    <property type="nucleotide sequence ID" value="NZ_CP036268.1"/>
</dbReference>
<accession>A0A517QXC9</accession>
<evidence type="ECO:0000313" key="2">
    <source>
        <dbReference type="Proteomes" id="UP000317318"/>
    </source>
</evidence>
<dbReference type="OrthoDB" id="286892at2"/>
<reference evidence="1 2" key="1">
    <citation type="submission" date="2019-02" db="EMBL/GenBank/DDBJ databases">
        <title>Deep-cultivation of Planctomycetes and their phenomic and genomic characterization uncovers novel biology.</title>
        <authorList>
            <person name="Wiegand S."/>
            <person name="Jogler M."/>
            <person name="Boedeker C."/>
            <person name="Pinto D."/>
            <person name="Vollmers J."/>
            <person name="Rivas-Marin E."/>
            <person name="Kohn T."/>
            <person name="Peeters S.H."/>
            <person name="Heuer A."/>
            <person name="Rast P."/>
            <person name="Oberbeckmann S."/>
            <person name="Bunk B."/>
            <person name="Jeske O."/>
            <person name="Meyerdierks A."/>
            <person name="Storesund J.E."/>
            <person name="Kallscheuer N."/>
            <person name="Luecker S."/>
            <person name="Lage O.M."/>
            <person name="Pohl T."/>
            <person name="Merkel B.J."/>
            <person name="Hornburger P."/>
            <person name="Mueller R.-W."/>
            <person name="Bruemmer F."/>
            <person name="Labrenz M."/>
            <person name="Spormann A.M."/>
            <person name="Op den Camp H."/>
            <person name="Overmann J."/>
            <person name="Amann R."/>
            <person name="Jetten M.S.M."/>
            <person name="Mascher T."/>
            <person name="Medema M.H."/>
            <person name="Devos D.P."/>
            <person name="Kaster A.-K."/>
            <person name="Ovreas L."/>
            <person name="Rohde M."/>
            <person name="Galperin M.Y."/>
            <person name="Jogler C."/>
        </authorList>
    </citation>
    <scope>NUCLEOTIDE SEQUENCE [LARGE SCALE GENOMIC DNA]</scope>
    <source>
        <strain evidence="1 2">Pan189</strain>
    </source>
</reference>
<organism evidence="1 2">
    <name type="scientific">Stratiformator vulcanicus</name>
    <dbReference type="NCBI Taxonomy" id="2527980"/>
    <lineage>
        <taxon>Bacteria</taxon>
        <taxon>Pseudomonadati</taxon>
        <taxon>Planctomycetota</taxon>
        <taxon>Planctomycetia</taxon>
        <taxon>Planctomycetales</taxon>
        <taxon>Planctomycetaceae</taxon>
        <taxon>Stratiformator</taxon>
    </lineage>
</organism>
<evidence type="ECO:0000313" key="1">
    <source>
        <dbReference type="EMBL" id="QDT36291.1"/>
    </source>
</evidence>
<gene>
    <name evidence="1" type="ORF">Pan189_06470</name>
</gene>
<keyword evidence="2" id="KW-1185">Reference proteome</keyword>
<protein>
    <submittedName>
        <fullName evidence="1">Uncharacterized protein</fullName>
    </submittedName>
</protein>
<proteinExistence type="predicted"/>
<dbReference type="EMBL" id="CP036268">
    <property type="protein sequence ID" value="QDT36291.1"/>
    <property type="molecule type" value="Genomic_DNA"/>
</dbReference>
<name>A0A517QXC9_9PLAN</name>
<dbReference type="KEGG" id="svp:Pan189_06470"/>
<dbReference type="Proteomes" id="UP000317318">
    <property type="component" value="Chromosome"/>
</dbReference>
<sequence length="91" mass="10290">MTDSSTIAKLFGRVVVFDLSSMFVILGTLVEADELHFSLRDADVHDLRDSPTNRENYVRDAKLYGISANRKRVLVRRDEVVSFSAIDDVLT</sequence>
<dbReference type="AlphaFoldDB" id="A0A517QXC9"/>